<gene>
    <name evidence="1" type="ORF">S12H4_45888</name>
</gene>
<dbReference type="EMBL" id="BARW01028422">
    <property type="protein sequence ID" value="GAJ12739.1"/>
    <property type="molecule type" value="Genomic_DNA"/>
</dbReference>
<dbReference type="AlphaFoldDB" id="X1U5G5"/>
<accession>X1U5G5</accession>
<sequence>PEYQQFWFEMEKAKSRFRPNQTINFYVDPAQGHDDFLMSLALLVEATQQYSPRSARGSLRM</sequence>
<organism evidence="1">
    <name type="scientific">marine sediment metagenome</name>
    <dbReference type="NCBI Taxonomy" id="412755"/>
    <lineage>
        <taxon>unclassified sequences</taxon>
        <taxon>metagenomes</taxon>
        <taxon>ecological metagenomes</taxon>
    </lineage>
</organism>
<protein>
    <recommendedName>
        <fullName evidence="2">Terminase large subunit gp17-like C-terminal domain-containing protein</fullName>
    </recommendedName>
</protein>
<reference evidence="1" key="1">
    <citation type="journal article" date="2014" name="Front. Microbiol.">
        <title>High frequency of phylogenetically diverse reductive dehalogenase-homologous genes in deep subseafloor sedimentary metagenomes.</title>
        <authorList>
            <person name="Kawai M."/>
            <person name="Futagami T."/>
            <person name="Toyoda A."/>
            <person name="Takaki Y."/>
            <person name="Nishi S."/>
            <person name="Hori S."/>
            <person name="Arai W."/>
            <person name="Tsubouchi T."/>
            <person name="Morono Y."/>
            <person name="Uchiyama I."/>
            <person name="Ito T."/>
            <person name="Fujiyama A."/>
            <person name="Inagaki F."/>
            <person name="Takami H."/>
        </authorList>
    </citation>
    <scope>NUCLEOTIDE SEQUENCE</scope>
    <source>
        <strain evidence="1">Expedition CK06-06</strain>
    </source>
</reference>
<feature type="non-terminal residue" evidence="1">
    <location>
        <position position="1"/>
    </location>
</feature>
<proteinExistence type="predicted"/>
<evidence type="ECO:0008006" key="2">
    <source>
        <dbReference type="Google" id="ProtNLM"/>
    </source>
</evidence>
<comment type="caution">
    <text evidence="1">The sequence shown here is derived from an EMBL/GenBank/DDBJ whole genome shotgun (WGS) entry which is preliminary data.</text>
</comment>
<evidence type="ECO:0000313" key="1">
    <source>
        <dbReference type="EMBL" id="GAJ12739.1"/>
    </source>
</evidence>
<name>X1U5G5_9ZZZZ</name>